<dbReference type="AlphaFoldDB" id="A0A833LYL0"/>
<accession>A0A833LYL0</accession>
<evidence type="ECO:0000313" key="2">
    <source>
        <dbReference type="EMBL" id="KAB2932154.1"/>
    </source>
</evidence>
<dbReference type="Pfam" id="PF16138">
    <property type="entry name" value="DUF4846"/>
    <property type="match status" value="1"/>
</dbReference>
<evidence type="ECO:0000313" key="3">
    <source>
        <dbReference type="Proteomes" id="UP000460298"/>
    </source>
</evidence>
<name>A0A833LYL0_9LEPT</name>
<dbReference type="Proteomes" id="UP000460298">
    <property type="component" value="Unassembled WGS sequence"/>
</dbReference>
<sequence>MSPVKTEPAPLKRPPAPTTSESARTTVRRNTDLHPPGFLRGIIICLRSLSPCFFSLLIVFSSIIALSADLLAAPRYAWLTSTSNETVADIRPPVKARRIDVARGSFAEWLRYLPLKKPGVPVMLFNGEQKQNQDAHFRVVDMPVGRRDLQQCADALIRLRSEYLFSRGEFSRIRFSFTSGDIIPFERWRNGERPVVKGNRVTWRSGASRAAGHDALTGYLTTLFMYAGSISLQRDTVSIAGSVQPGQILIQAGSPGHAVIVLDVAVDDAGRRFYLLGQSYMPAQEFHVLRNPQSADLSPWYAEGSAIIVTPEWTFRRNDRRAFQG</sequence>
<evidence type="ECO:0008006" key="4">
    <source>
        <dbReference type="Google" id="ProtNLM"/>
    </source>
</evidence>
<protein>
    <recommendedName>
        <fullName evidence="4">DUF4846 domain-containing protein</fullName>
    </recommendedName>
</protein>
<organism evidence="2 3">
    <name type="scientific">Leptonema illini</name>
    <dbReference type="NCBI Taxonomy" id="183"/>
    <lineage>
        <taxon>Bacteria</taxon>
        <taxon>Pseudomonadati</taxon>
        <taxon>Spirochaetota</taxon>
        <taxon>Spirochaetia</taxon>
        <taxon>Leptospirales</taxon>
        <taxon>Leptospiraceae</taxon>
        <taxon>Leptonema</taxon>
    </lineage>
</organism>
<evidence type="ECO:0000256" key="1">
    <source>
        <dbReference type="SAM" id="MobiDB-lite"/>
    </source>
</evidence>
<dbReference type="InterPro" id="IPR032315">
    <property type="entry name" value="DUF4846"/>
</dbReference>
<feature type="region of interest" description="Disordered" evidence="1">
    <location>
        <begin position="1"/>
        <end position="29"/>
    </location>
</feature>
<dbReference type="EMBL" id="WBUI01000010">
    <property type="protein sequence ID" value="KAB2932154.1"/>
    <property type="molecule type" value="Genomic_DNA"/>
</dbReference>
<proteinExistence type="predicted"/>
<gene>
    <name evidence="2" type="ORF">F9K24_11155</name>
</gene>
<comment type="caution">
    <text evidence="2">The sequence shown here is derived from an EMBL/GenBank/DDBJ whole genome shotgun (WGS) entry which is preliminary data.</text>
</comment>
<reference evidence="2 3" key="1">
    <citation type="submission" date="2019-10" db="EMBL/GenBank/DDBJ databases">
        <title>Extracellular Electron Transfer in a Candidatus Methanoperedens spp. Enrichment Culture.</title>
        <authorList>
            <person name="Berger S."/>
            <person name="Rangel Shaw D."/>
            <person name="Berben T."/>
            <person name="In 'T Zandt M."/>
            <person name="Frank J."/>
            <person name="Reimann J."/>
            <person name="Jetten M.S.M."/>
            <person name="Welte C.U."/>
        </authorList>
    </citation>
    <scope>NUCLEOTIDE SEQUENCE [LARGE SCALE GENOMIC DNA]</scope>
    <source>
        <strain evidence="2">SB12</strain>
    </source>
</reference>